<evidence type="ECO:0000256" key="5">
    <source>
        <dbReference type="ARBA" id="ARBA00022989"/>
    </source>
</evidence>
<evidence type="ECO:0000256" key="1">
    <source>
        <dbReference type="ARBA" id="ARBA00004651"/>
    </source>
</evidence>
<dbReference type="OrthoDB" id="7605542at2"/>
<feature type="transmembrane region" description="Helical" evidence="7">
    <location>
        <begin position="296"/>
        <end position="321"/>
    </location>
</feature>
<dbReference type="AlphaFoldDB" id="A0A917DT11"/>
<feature type="transmembrane region" description="Helical" evidence="7">
    <location>
        <begin position="53"/>
        <end position="73"/>
    </location>
</feature>
<dbReference type="PANTHER" id="PTHR30250:SF10">
    <property type="entry name" value="LIPOPOLYSACCHARIDE BIOSYNTHESIS PROTEIN WZXC"/>
    <property type="match status" value="1"/>
</dbReference>
<feature type="transmembrane region" description="Helical" evidence="7">
    <location>
        <begin position="446"/>
        <end position="468"/>
    </location>
</feature>
<feature type="transmembrane region" description="Helical" evidence="7">
    <location>
        <begin position="85"/>
        <end position="108"/>
    </location>
</feature>
<protein>
    <recommendedName>
        <fullName evidence="10">Lipopolysaccharide biosynthesis protein</fullName>
    </recommendedName>
</protein>
<organism evidence="8 9">
    <name type="scientific">Croceicoccus mobilis</name>
    <dbReference type="NCBI Taxonomy" id="1703339"/>
    <lineage>
        <taxon>Bacteria</taxon>
        <taxon>Pseudomonadati</taxon>
        <taxon>Pseudomonadota</taxon>
        <taxon>Alphaproteobacteria</taxon>
        <taxon>Sphingomonadales</taxon>
        <taxon>Erythrobacteraceae</taxon>
        <taxon>Croceicoccus</taxon>
    </lineage>
</organism>
<feature type="transmembrane region" description="Helical" evidence="7">
    <location>
        <begin position="387"/>
        <end position="408"/>
    </location>
</feature>
<evidence type="ECO:0000256" key="6">
    <source>
        <dbReference type="ARBA" id="ARBA00023136"/>
    </source>
</evidence>
<accession>A0A917DT11</accession>
<keyword evidence="5 7" id="KW-1133">Transmembrane helix</keyword>
<evidence type="ECO:0000256" key="3">
    <source>
        <dbReference type="ARBA" id="ARBA00022475"/>
    </source>
</evidence>
<feature type="transmembrane region" description="Helical" evidence="7">
    <location>
        <begin position="420"/>
        <end position="440"/>
    </location>
</feature>
<dbReference type="EMBL" id="BMIP01000002">
    <property type="protein sequence ID" value="GGD65959.1"/>
    <property type="molecule type" value="Genomic_DNA"/>
</dbReference>
<dbReference type="Proteomes" id="UP000612349">
    <property type="component" value="Unassembled WGS sequence"/>
</dbReference>
<comment type="similarity">
    <text evidence="2">Belongs to the polysaccharide synthase family.</text>
</comment>
<comment type="subcellular location">
    <subcellularLocation>
        <location evidence="1">Cell membrane</location>
        <topology evidence="1">Multi-pass membrane protein</topology>
    </subcellularLocation>
</comment>
<feature type="transmembrane region" description="Helical" evidence="7">
    <location>
        <begin position="20"/>
        <end position="47"/>
    </location>
</feature>
<evidence type="ECO:0000256" key="7">
    <source>
        <dbReference type="SAM" id="Phobius"/>
    </source>
</evidence>
<dbReference type="InterPro" id="IPR050833">
    <property type="entry name" value="Poly_Biosynth_Transport"/>
</dbReference>
<keyword evidence="3" id="KW-1003">Cell membrane</keyword>
<evidence type="ECO:0000313" key="9">
    <source>
        <dbReference type="Proteomes" id="UP000612349"/>
    </source>
</evidence>
<dbReference type="PANTHER" id="PTHR30250">
    <property type="entry name" value="PST FAMILY PREDICTED COLANIC ACID TRANSPORTER"/>
    <property type="match status" value="1"/>
</dbReference>
<gene>
    <name evidence="8" type="ORF">GCM10010990_14310</name>
</gene>
<feature type="transmembrane region" description="Helical" evidence="7">
    <location>
        <begin position="156"/>
        <end position="173"/>
    </location>
</feature>
<keyword evidence="9" id="KW-1185">Reference proteome</keyword>
<evidence type="ECO:0008006" key="10">
    <source>
        <dbReference type="Google" id="ProtNLM"/>
    </source>
</evidence>
<feature type="transmembrane region" description="Helical" evidence="7">
    <location>
        <begin position="179"/>
        <end position="196"/>
    </location>
</feature>
<dbReference type="Pfam" id="PF13440">
    <property type="entry name" value="Polysacc_synt_3"/>
    <property type="match status" value="1"/>
</dbReference>
<dbReference type="GO" id="GO:0005886">
    <property type="term" value="C:plasma membrane"/>
    <property type="evidence" value="ECO:0007669"/>
    <property type="project" value="UniProtKB-SubCell"/>
</dbReference>
<reference evidence="8" key="2">
    <citation type="submission" date="2020-09" db="EMBL/GenBank/DDBJ databases">
        <authorList>
            <person name="Sun Q."/>
            <person name="Zhou Y."/>
        </authorList>
    </citation>
    <scope>NUCLEOTIDE SEQUENCE</scope>
    <source>
        <strain evidence="8">CGMCC 1.15360</strain>
    </source>
</reference>
<reference evidence="8" key="1">
    <citation type="journal article" date="2014" name="Int. J. Syst. Evol. Microbiol.">
        <title>Complete genome sequence of Corynebacterium casei LMG S-19264T (=DSM 44701T), isolated from a smear-ripened cheese.</title>
        <authorList>
            <consortium name="US DOE Joint Genome Institute (JGI-PGF)"/>
            <person name="Walter F."/>
            <person name="Albersmeier A."/>
            <person name="Kalinowski J."/>
            <person name="Ruckert C."/>
        </authorList>
    </citation>
    <scope>NUCLEOTIDE SEQUENCE</scope>
    <source>
        <strain evidence="8">CGMCC 1.15360</strain>
    </source>
</reference>
<evidence type="ECO:0000256" key="4">
    <source>
        <dbReference type="ARBA" id="ARBA00022692"/>
    </source>
</evidence>
<keyword evidence="4 7" id="KW-0812">Transmembrane</keyword>
<keyword evidence="6 7" id="KW-0472">Membrane</keyword>
<sequence length="483" mass="51434">MSRRRQAAGAKGLRGPMMWVAADSALSFLSAMAIAFLVAPIIGPVAFGMAGSAYLLVTFAEAFIGIPIGEALIQRTHYSNSARDTGFTLMMGLGIALFAVMVLAAPLVADFFGAEEIRNLVYVQALTCPLLALRGVPEAIMARKLRFRSLAIRNSAAKLVSVVVALALAFAGWGAWAVIVSNVSFALVSTVLVLMITPRIPRLRFSAQEARSLSSFAGLSLTENVMWVATPRVFAFLIGRFQGLEALGLINIAFRINDALVAVVSALTSRVALPILSRARDDADRMKRAFLKGTELCSMLSLPIFTGLALVSGDVVLLVMGPEWERAGIALMAVSLFSTVNFAMTLTQPSMKAVGRPDLLVWLRVVGLTYIGTSMWFLADASFFEQLMVWACFGILHLAETLALVRLALGIAVVRQVGALARPVIAALVMAAVTAVLQGWAQDVVLILRLGIAVVGGAAAYALISIAINRKLLAEIVNSGPSR</sequence>
<evidence type="ECO:0000313" key="8">
    <source>
        <dbReference type="EMBL" id="GGD65959.1"/>
    </source>
</evidence>
<name>A0A917DT11_9SPHN</name>
<proteinExistence type="inferred from homology"/>
<feature type="transmembrane region" description="Helical" evidence="7">
    <location>
        <begin position="120"/>
        <end position="136"/>
    </location>
</feature>
<evidence type="ECO:0000256" key="2">
    <source>
        <dbReference type="ARBA" id="ARBA00007430"/>
    </source>
</evidence>
<feature type="transmembrane region" description="Helical" evidence="7">
    <location>
        <begin position="327"/>
        <end position="347"/>
    </location>
</feature>
<feature type="transmembrane region" description="Helical" evidence="7">
    <location>
        <begin position="359"/>
        <end position="381"/>
    </location>
</feature>
<comment type="caution">
    <text evidence="8">The sequence shown here is derived from an EMBL/GenBank/DDBJ whole genome shotgun (WGS) entry which is preliminary data.</text>
</comment>
<dbReference type="RefSeq" id="WP_066775591.1">
    <property type="nucleotide sequence ID" value="NZ_BMIP01000002.1"/>
</dbReference>